<feature type="compositionally biased region" description="Pro residues" evidence="1">
    <location>
        <begin position="191"/>
        <end position="201"/>
    </location>
</feature>
<organism evidence="2 3">
    <name type="scientific">Trichosporon asahii var. asahii (strain CBS 8904)</name>
    <name type="common">Yeast</name>
    <dbReference type="NCBI Taxonomy" id="1220162"/>
    <lineage>
        <taxon>Eukaryota</taxon>
        <taxon>Fungi</taxon>
        <taxon>Dikarya</taxon>
        <taxon>Basidiomycota</taxon>
        <taxon>Agaricomycotina</taxon>
        <taxon>Tremellomycetes</taxon>
        <taxon>Trichosporonales</taxon>
        <taxon>Trichosporonaceae</taxon>
        <taxon>Trichosporon</taxon>
    </lineage>
</organism>
<sequence>MGLFDGLYIFVQVKDRPSRDVGRDIRTIMVRLPPSLSNGTPLEGPADTAATCLATFPQTSTILHPNLRRTTAQPAQRLSPVDVRPPPVLLHVSVPGGVWGLTSPGVGGESRRERLPSNPSVKSNYAGPVRDISKDPRLKGKLLKSANDTQDDDRRRRSPPAKSESSEEDEPLRNRQSLKKRVIHSFTPSPHQTPRPSPPKSPVGLSVKASPKSPQSPTSLESRDLKGSTSLNGPAPAHKPAVPPITVSIPSAQNQSVQTAPSRCYVPRSVQSSAPPGQQEATATATANGGKASTDGKGTAPWSRLSTSSPPPGPTSLRASGSATIISTTATAAAGPAPPTSKAAPAPAAVLKASSVSGGEPVVSQAALIVSTTASNRSSASLTPLPSPVLSSTSMTYKSSAVPVRQEQPAPVAVSQPSPAPAAPPADTLPTPVTPATTVPPSAPTVAAAAQAPPCPPERAEPGLLAPRNPPMPLRMFLSEGLKRGTRNIVAVSLPILALANLQLGKASEVPLCDADYVIVSSDATKRRLPGPVPQWAVVVDEAWLHDSFLNDELQNVREYFVDPPASVPSAHPSPVALVASISPSAPSRKRKSATLSSAEIESPKATKSRAPKRPAPAPEPEPEEDMVIDVDDSDDESYIGSGDEADDGDGDGTDGDRDRAASAPLREPTDADISNVYWLVDELLKWDKRGPIRHQLERCSRDVGIPNARKLYYTYKEYIKKNVPDLRARRPYKKRARVQ</sequence>
<feature type="region of interest" description="Disordered" evidence="1">
    <location>
        <begin position="93"/>
        <end position="359"/>
    </location>
</feature>
<protein>
    <recommendedName>
        <fullName evidence="4">BRCT domain-containing protein</fullName>
    </recommendedName>
</protein>
<proteinExistence type="predicted"/>
<dbReference type="EMBL" id="AMBO01000268">
    <property type="protein sequence ID" value="EKD03163.1"/>
    <property type="molecule type" value="Genomic_DNA"/>
</dbReference>
<evidence type="ECO:0008006" key="4">
    <source>
        <dbReference type="Google" id="ProtNLM"/>
    </source>
</evidence>
<feature type="region of interest" description="Disordered" evidence="1">
    <location>
        <begin position="400"/>
        <end position="458"/>
    </location>
</feature>
<evidence type="ECO:0000313" key="2">
    <source>
        <dbReference type="EMBL" id="EKD03163.1"/>
    </source>
</evidence>
<dbReference type="AlphaFoldDB" id="K1W2Q2"/>
<dbReference type="OMA" id="PQPIQYY"/>
<name>K1W2Q2_TRIAC</name>
<gene>
    <name evidence="2" type="ORF">A1Q2_02612</name>
</gene>
<accession>K1W2Q2</accession>
<dbReference type="Proteomes" id="UP000006757">
    <property type="component" value="Unassembled WGS sequence"/>
</dbReference>
<feature type="region of interest" description="Disordered" evidence="1">
    <location>
        <begin position="582"/>
        <end position="668"/>
    </location>
</feature>
<feature type="compositionally biased region" description="Low complexity" evidence="1">
    <location>
        <begin position="315"/>
        <end position="357"/>
    </location>
</feature>
<feature type="compositionally biased region" description="Polar residues" evidence="1">
    <location>
        <begin position="269"/>
        <end position="280"/>
    </location>
</feature>
<feature type="compositionally biased region" description="Acidic residues" evidence="1">
    <location>
        <begin position="621"/>
        <end position="654"/>
    </location>
</feature>
<feature type="compositionally biased region" description="Polar residues" evidence="1">
    <location>
        <begin position="248"/>
        <end position="261"/>
    </location>
</feature>
<feature type="compositionally biased region" description="Low complexity" evidence="1">
    <location>
        <begin position="425"/>
        <end position="452"/>
    </location>
</feature>
<feature type="compositionally biased region" description="Low complexity" evidence="1">
    <location>
        <begin position="408"/>
        <end position="417"/>
    </location>
</feature>
<comment type="caution">
    <text evidence="2">The sequence shown here is derived from an EMBL/GenBank/DDBJ whole genome shotgun (WGS) entry which is preliminary data.</text>
</comment>
<dbReference type="InParanoid" id="K1W2Q2"/>
<keyword evidence="3" id="KW-1185">Reference proteome</keyword>
<dbReference type="HOGENOM" id="CLU_375165_0_0_1"/>
<evidence type="ECO:0000256" key="1">
    <source>
        <dbReference type="SAM" id="MobiDB-lite"/>
    </source>
</evidence>
<reference evidence="2 3" key="1">
    <citation type="journal article" date="2012" name="Eukaryot. Cell">
        <title>Genome sequence of the Trichosporon asahii environmental strain CBS 8904.</title>
        <authorList>
            <person name="Yang R.Y."/>
            <person name="Li H.T."/>
            <person name="Zhu H."/>
            <person name="Zhou G.P."/>
            <person name="Wang M."/>
            <person name="Wang L."/>
        </authorList>
    </citation>
    <scope>NUCLEOTIDE SEQUENCE [LARGE SCALE GENOMIC DNA]</scope>
    <source>
        <strain evidence="2 3">CBS 8904</strain>
    </source>
</reference>
<evidence type="ECO:0000313" key="3">
    <source>
        <dbReference type="Proteomes" id="UP000006757"/>
    </source>
</evidence>